<gene>
    <name evidence="2" type="ORF">FO440_14550</name>
</gene>
<accession>A0A556MM32</accession>
<proteinExistence type="predicted"/>
<protein>
    <submittedName>
        <fullName evidence="2">Uncharacterized protein</fullName>
    </submittedName>
</protein>
<dbReference type="EMBL" id="VLPK01000002">
    <property type="protein sequence ID" value="TSJ40953.1"/>
    <property type="molecule type" value="Genomic_DNA"/>
</dbReference>
<evidence type="ECO:0000313" key="3">
    <source>
        <dbReference type="Proteomes" id="UP000318733"/>
    </source>
</evidence>
<sequence>MNWLHFAGWVAGLYLLYYLGLISFDASRSKRMKSAAGSGELTLTEDIEPKKIDYLPDKPDTTTEKAQPLKSPIIGSGGVSLKNLFNLCREEAIIYTRPVSF</sequence>
<keyword evidence="1" id="KW-0472">Membrane</keyword>
<feature type="transmembrane region" description="Helical" evidence="1">
    <location>
        <begin position="6"/>
        <end position="24"/>
    </location>
</feature>
<evidence type="ECO:0000313" key="2">
    <source>
        <dbReference type="EMBL" id="TSJ40953.1"/>
    </source>
</evidence>
<name>A0A556MM32_9SPHI</name>
<comment type="caution">
    <text evidence="2">The sequence shown here is derived from an EMBL/GenBank/DDBJ whole genome shotgun (WGS) entry which is preliminary data.</text>
</comment>
<dbReference type="RefSeq" id="WP_144248991.1">
    <property type="nucleotide sequence ID" value="NZ_VLPK01000002.1"/>
</dbReference>
<keyword evidence="1" id="KW-0812">Transmembrane</keyword>
<dbReference type="Proteomes" id="UP000318733">
    <property type="component" value="Unassembled WGS sequence"/>
</dbReference>
<keyword evidence="1" id="KW-1133">Transmembrane helix</keyword>
<organism evidence="2 3">
    <name type="scientific">Mucilaginibacter corticis</name>
    <dbReference type="NCBI Taxonomy" id="2597670"/>
    <lineage>
        <taxon>Bacteria</taxon>
        <taxon>Pseudomonadati</taxon>
        <taxon>Bacteroidota</taxon>
        <taxon>Sphingobacteriia</taxon>
        <taxon>Sphingobacteriales</taxon>
        <taxon>Sphingobacteriaceae</taxon>
        <taxon>Mucilaginibacter</taxon>
    </lineage>
</organism>
<evidence type="ECO:0000256" key="1">
    <source>
        <dbReference type="SAM" id="Phobius"/>
    </source>
</evidence>
<keyword evidence="3" id="KW-1185">Reference proteome</keyword>
<reference evidence="2 3" key="1">
    <citation type="submission" date="2019-07" db="EMBL/GenBank/DDBJ databases">
        <authorList>
            <person name="Huq M.A."/>
        </authorList>
    </citation>
    <scope>NUCLEOTIDE SEQUENCE [LARGE SCALE GENOMIC DNA]</scope>
    <source>
        <strain evidence="2 3">MAH-19</strain>
    </source>
</reference>
<dbReference type="AlphaFoldDB" id="A0A556MM32"/>
<dbReference type="OrthoDB" id="769052at2"/>